<evidence type="ECO:0000313" key="4">
    <source>
        <dbReference type="EMBL" id="MBB3148524.1"/>
    </source>
</evidence>
<dbReference type="Pfam" id="PF01613">
    <property type="entry name" value="Flavin_Reduct"/>
    <property type="match status" value="1"/>
</dbReference>
<dbReference type="InterPro" id="IPR050268">
    <property type="entry name" value="NADH-dep_flavin_reductase"/>
</dbReference>
<proteinExistence type="inferred from homology"/>
<dbReference type="GO" id="GO:0010181">
    <property type="term" value="F:FMN binding"/>
    <property type="evidence" value="ECO:0007669"/>
    <property type="project" value="InterPro"/>
</dbReference>
<gene>
    <name evidence="4" type="ORF">FHS21_004972</name>
</gene>
<keyword evidence="2" id="KW-0560">Oxidoreductase</keyword>
<dbReference type="SMART" id="SM00903">
    <property type="entry name" value="Flavin_Reduct"/>
    <property type="match status" value="1"/>
</dbReference>
<evidence type="ECO:0000256" key="1">
    <source>
        <dbReference type="ARBA" id="ARBA00008898"/>
    </source>
</evidence>
<dbReference type="Proteomes" id="UP000554520">
    <property type="component" value="Unassembled WGS sequence"/>
</dbReference>
<evidence type="ECO:0000313" key="5">
    <source>
        <dbReference type="Proteomes" id="UP000554520"/>
    </source>
</evidence>
<dbReference type="PANTHER" id="PTHR30466:SF11">
    <property type="entry name" value="FLAVIN-DEPENDENT MONOOXYGENASE, REDUCTASE SUBUNIT HSAB"/>
    <property type="match status" value="1"/>
</dbReference>
<evidence type="ECO:0000256" key="2">
    <source>
        <dbReference type="ARBA" id="ARBA00023002"/>
    </source>
</evidence>
<dbReference type="AlphaFoldDB" id="A0A839UFB2"/>
<dbReference type="Gene3D" id="2.30.110.10">
    <property type="entry name" value="Electron Transport, Fmn-binding Protein, Chain A"/>
    <property type="match status" value="1"/>
</dbReference>
<accession>A0A839UFB2</accession>
<evidence type="ECO:0000259" key="3">
    <source>
        <dbReference type="SMART" id="SM00903"/>
    </source>
</evidence>
<sequence length="215" mass="23214">MTLNIGKILVNEIMTKEIDLTLGQVRKDGNVGLAGREKTATEFWIPESLEVSPDATSADYKLAMRLLAGGVAAITVGSGAEMTGFTATSVVSLSAEPPRLMFGISQTSSSWKALTEGRAFAVNLLNSDANNVADRFAGRAGVKGIARYDNAEWKTRKTGVQTLASAMAGFDCEVEEILLRYDHAIVIGRVKEAWISQNQTEEPLLYWQGAYGTFS</sequence>
<reference evidence="4 5" key="1">
    <citation type="submission" date="2020-08" db="EMBL/GenBank/DDBJ databases">
        <title>Genomic Encyclopedia of Type Strains, Phase III (KMG-III): the genomes of soil and plant-associated and newly described type strains.</title>
        <authorList>
            <person name="Whitman W."/>
        </authorList>
    </citation>
    <scope>NUCLEOTIDE SEQUENCE [LARGE SCALE GENOMIC DNA]</scope>
    <source>
        <strain evidence="4 5">CECT 7015</strain>
    </source>
</reference>
<dbReference type="SUPFAM" id="SSF50475">
    <property type="entry name" value="FMN-binding split barrel"/>
    <property type="match status" value="1"/>
</dbReference>
<keyword evidence="5" id="KW-1185">Reference proteome</keyword>
<organism evidence="4 5">
    <name type="scientific">Phyllobacterium trifolii</name>
    <dbReference type="NCBI Taxonomy" id="300193"/>
    <lineage>
        <taxon>Bacteria</taxon>
        <taxon>Pseudomonadati</taxon>
        <taxon>Pseudomonadota</taxon>
        <taxon>Alphaproteobacteria</taxon>
        <taxon>Hyphomicrobiales</taxon>
        <taxon>Phyllobacteriaceae</taxon>
        <taxon>Phyllobacterium</taxon>
    </lineage>
</organism>
<protein>
    <submittedName>
        <fullName evidence="4">Flavin reductase (DIM6/NTAB) family NADH-FMN oxidoreductase RutF</fullName>
    </submittedName>
</protein>
<dbReference type="PANTHER" id="PTHR30466">
    <property type="entry name" value="FLAVIN REDUCTASE"/>
    <property type="match status" value="1"/>
</dbReference>
<dbReference type="EMBL" id="JACHXN010000020">
    <property type="protein sequence ID" value="MBB3148524.1"/>
    <property type="molecule type" value="Genomic_DNA"/>
</dbReference>
<dbReference type="InterPro" id="IPR002563">
    <property type="entry name" value="Flavin_Rdtase-like_dom"/>
</dbReference>
<comment type="similarity">
    <text evidence="1">Belongs to the non-flavoprotein flavin reductase family.</text>
</comment>
<dbReference type="GO" id="GO:0042602">
    <property type="term" value="F:riboflavin reductase (NADPH) activity"/>
    <property type="evidence" value="ECO:0007669"/>
    <property type="project" value="TreeGrafter"/>
</dbReference>
<name>A0A839UFB2_9HYPH</name>
<dbReference type="RefSeq" id="WP_246411173.1">
    <property type="nucleotide sequence ID" value="NZ_JACHXN010000020.1"/>
</dbReference>
<comment type="caution">
    <text evidence="4">The sequence shown here is derived from an EMBL/GenBank/DDBJ whole genome shotgun (WGS) entry which is preliminary data.</text>
</comment>
<dbReference type="InterPro" id="IPR012349">
    <property type="entry name" value="Split_barrel_FMN-bd"/>
</dbReference>
<feature type="domain" description="Flavin reductase like" evidence="3">
    <location>
        <begin position="64"/>
        <end position="213"/>
    </location>
</feature>